<keyword evidence="3" id="KW-1185">Reference proteome</keyword>
<dbReference type="GO" id="GO:0030153">
    <property type="term" value="P:bacteriocin immunity"/>
    <property type="evidence" value="ECO:0007669"/>
    <property type="project" value="InterPro"/>
</dbReference>
<dbReference type="Pfam" id="PF09204">
    <property type="entry name" value="Colicin_immun"/>
    <property type="match status" value="1"/>
</dbReference>
<sequence length="98" mass="11074">METMSTSAAVQQMLDRYEEVIRRFVTGETTADEFESDYRQLFANDPEKVESSEHQALEGLAAEVDDYISDPETRDQIGGLDGDALRACARATYRRLYG</sequence>
<reference evidence="2 3" key="1">
    <citation type="submission" date="2018-10" db="EMBL/GenBank/DDBJ databases">
        <title>Isolation from cow dung.</title>
        <authorList>
            <person name="Ling L."/>
        </authorList>
    </citation>
    <scope>NUCLEOTIDE SEQUENCE [LARGE SCALE GENOMIC DNA]</scope>
    <source>
        <strain evidence="2 3">NEAU-LL90</strain>
    </source>
</reference>
<dbReference type="Proteomes" id="UP000279275">
    <property type="component" value="Unassembled WGS sequence"/>
</dbReference>
<dbReference type="EMBL" id="RFFH01000008">
    <property type="protein sequence ID" value="RMI30957.1"/>
    <property type="molecule type" value="Genomic_DNA"/>
</dbReference>
<feature type="domain" description="Colicin D immunity protein" evidence="1">
    <location>
        <begin position="16"/>
        <end position="95"/>
    </location>
</feature>
<accession>A0A3M2KZP9</accession>
<proteinExistence type="predicted"/>
<dbReference type="InterPro" id="IPR015287">
    <property type="entry name" value="Colicin_D_immunity_dom"/>
</dbReference>
<dbReference type="AlphaFoldDB" id="A0A3M2KZP9"/>
<dbReference type="GO" id="GO:0015643">
    <property type="term" value="F:toxic substance binding"/>
    <property type="evidence" value="ECO:0007669"/>
    <property type="project" value="InterPro"/>
</dbReference>
<gene>
    <name evidence="2" type="ORF">EBN03_20240</name>
</gene>
<evidence type="ECO:0000313" key="2">
    <source>
        <dbReference type="EMBL" id="RMI30957.1"/>
    </source>
</evidence>
<name>A0A3M2KZP9_9NOCA</name>
<protein>
    <recommendedName>
        <fullName evidence="1">Colicin D immunity protein domain-containing protein</fullName>
    </recommendedName>
</protein>
<evidence type="ECO:0000259" key="1">
    <source>
        <dbReference type="Pfam" id="PF09204"/>
    </source>
</evidence>
<evidence type="ECO:0000313" key="3">
    <source>
        <dbReference type="Proteomes" id="UP000279275"/>
    </source>
</evidence>
<comment type="caution">
    <text evidence="2">The sequence shown here is derived from an EMBL/GenBank/DDBJ whole genome shotgun (WGS) entry which is preliminary data.</text>
</comment>
<organism evidence="2 3">
    <name type="scientific">Nocardia stercoris</name>
    <dbReference type="NCBI Taxonomy" id="2483361"/>
    <lineage>
        <taxon>Bacteria</taxon>
        <taxon>Bacillati</taxon>
        <taxon>Actinomycetota</taxon>
        <taxon>Actinomycetes</taxon>
        <taxon>Mycobacteriales</taxon>
        <taxon>Nocardiaceae</taxon>
        <taxon>Nocardia</taxon>
    </lineage>
</organism>